<dbReference type="InterPro" id="IPR035287">
    <property type="entry name" value="DUF5362"/>
</dbReference>
<reference evidence="3" key="1">
    <citation type="submission" date="2018-04" db="EMBL/GenBank/DDBJ databases">
        <authorList>
            <person name="Watanabe M."/>
            <person name="Kojima H."/>
        </authorList>
    </citation>
    <scope>NUCLEOTIDE SEQUENCE [LARGE SCALE GENOMIC DNA]</scope>
    <source>
        <strain evidence="3">Dysh456</strain>
    </source>
</reference>
<evidence type="ECO:0000313" key="2">
    <source>
        <dbReference type="EMBL" id="BBD79365.1"/>
    </source>
</evidence>
<gene>
    <name evidence="2" type="ORF">ALSL_0699</name>
</gene>
<reference evidence="3" key="2">
    <citation type="submission" date="2018-06" db="EMBL/GenBank/DDBJ databases">
        <title>Genome sequence of Rhodanobacteraceae bacterium strain Dysh456.</title>
        <authorList>
            <person name="Fukui M."/>
        </authorList>
    </citation>
    <scope>NUCLEOTIDE SEQUENCE [LARGE SCALE GENOMIC DNA]</scope>
    <source>
        <strain evidence="3">Dysh456</strain>
    </source>
</reference>
<dbReference type="RefSeq" id="WP_126536457.1">
    <property type="nucleotide sequence ID" value="NZ_AP018560.1"/>
</dbReference>
<organism evidence="2 3">
    <name type="scientific">Aerosticca soli</name>
    <dbReference type="NCBI Taxonomy" id="2010829"/>
    <lineage>
        <taxon>Bacteria</taxon>
        <taxon>Pseudomonadati</taxon>
        <taxon>Pseudomonadota</taxon>
        <taxon>Gammaproteobacteria</taxon>
        <taxon>Lysobacterales</taxon>
        <taxon>Rhodanobacteraceae</taxon>
        <taxon>Aerosticca</taxon>
    </lineage>
</organism>
<evidence type="ECO:0008006" key="4">
    <source>
        <dbReference type="Google" id="ProtNLM"/>
    </source>
</evidence>
<feature type="transmembrane region" description="Helical" evidence="1">
    <location>
        <begin position="100"/>
        <end position="124"/>
    </location>
</feature>
<dbReference type="Pfam" id="PF17319">
    <property type="entry name" value="DUF5362"/>
    <property type="match status" value="1"/>
</dbReference>
<accession>A0A2Z6E2S5</accession>
<evidence type="ECO:0000256" key="1">
    <source>
        <dbReference type="SAM" id="Phobius"/>
    </source>
</evidence>
<sequence>MTDAFSALGQAAPGQSVRDLAQPLASGKGWMKFVGIIFIIQGALTAITIVGILVAWLPIWIGVLLLQSSSAIERAQLQGDAAALKESLAKLRTYFVIQGVLYLVGIVLMVVYFSFFASMLGAMMHGFHA</sequence>
<name>A0A2Z6E2S5_9GAMM</name>
<dbReference type="AlphaFoldDB" id="A0A2Z6E2S5"/>
<keyword evidence="1" id="KW-0472">Membrane</keyword>
<feature type="transmembrane region" description="Helical" evidence="1">
    <location>
        <begin position="33"/>
        <end position="66"/>
    </location>
</feature>
<proteinExistence type="predicted"/>
<keyword evidence="1" id="KW-0812">Transmembrane</keyword>
<dbReference type="Proteomes" id="UP000270530">
    <property type="component" value="Chromosome"/>
</dbReference>
<keyword evidence="1" id="KW-1133">Transmembrane helix</keyword>
<evidence type="ECO:0000313" key="3">
    <source>
        <dbReference type="Proteomes" id="UP000270530"/>
    </source>
</evidence>
<dbReference type="OrthoDB" id="5953468at2"/>
<dbReference type="KEGG" id="rbd:ALSL_0699"/>
<protein>
    <recommendedName>
        <fullName evidence="4">Transmembrane protein</fullName>
    </recommendedName>
</protein>
<dbReference type="EMBL" id="AP018560">
    <property type="protein sequence ID" value="BBD79365.1"/>
    <property type="molecule type" value="Genomic_DNA"/>
</dbReference>
<keyword evidence="3" id="KW-1185">Reference proteome</keyword>